<keyword evidence="2 5" id="KW-0227">DNA damage</keyword>
<dbReference type="PANTHER" id="PTHR10429">
    <property type="entry name" value="DNA-3-METHYLADENINE GLYCOSYLASE"/>
    <property type="match status" value="1"/>
</dbReference>
<dbReference type="Gene3D" id="3.10.300.10">
    <property type="entry name" value="Methylpurine-DNA glycosylase (MPG)"/>
    <property type="match status" value="1"/>
</dbReference>
<dbReference type="InterPro" id="IPR003180">
    <property type="entry name" value="MPG"/>
</dbReference>
<dbReference type="Proteomes" id="UP001597460">
    <property type="component" value="Unassembled WGS sequence"/>
</dbReference>
<dbReference type="EC" id="3.2.2.-" evidence="5"/>
<protein>
    <recommendedName>
        <fullName evidence="5">Putative 3-methyladenine DNA glycosylase</fullName>
        <ecNumber evidence="5">3.2.2.-</ecNumber>
    </recommendedName>
</protein>
<sequence length="199" mass="22226">MIKKIPRSFYERDDVVSISKELVGKVLCTNVDGVSTSAMIVETEAYNGRTDRACHAYPDVRTKRTETLYLKPGIAYVYLCYGIHHLFNIVTNKEGLADAVLIRAVKPLEGESYMAERRGQEQIKPSISNGPGKLAQALGITTSYDKTDLLGETIWVEDRGIKVPLDAIKAGKRIGVEYAGKDADLPWRFTLKNSEWVSR</sequence>
<comment type="caution">
    <text evidence="6">The sequence shown here is derived from an EMBL/GenBank/DDBJ whole genome shotgun (WGS) entry which is preliminary data.</text>
</comment>
<dbReference type="NCBIfam" id="TIGR00567">
    <property type="entry name" value="3mg"/>
    <property type="match status" value="1"/>
</dbReference>
<keyword evidence="4 5" id="KW-0234">DNA repair</keyword>
<keyword evidence="3 5" id="KW-0378">Hydrolase</keyword>
<organism evidence="6 7">
    <name type="scientific">Gracilimonas halophila</name>
    <dbReference type="NCBI Taxonomy" id="1834464"/>
    <lineage>
        <taxon>Bacteria</taxon>
        <taxon>Pseudomonadati</taxon>
        <taxon>Balneolota</taxon>
        <taxon>Balneolia</taxon>
        <taxon>Balneolales</taxon>
        <taxon>Balneolaceae</taxon>
        <taxon>Gracilimonas</taxon>
    </lineage>
</organism>
<comment type="similarity">
    <text evidence="1 5">Belongs to the DNA glycosylase MPG family.</text>
</comment>
<evidence type="ECO:0000313" key="6">
    <source>
        <dbReference type="EMBL" id="MFD2532885.1"/>
    </source>
</evidence>
<dbReference type="Pfam" id="PF02245">
    <property type="entry name" value="Pur_DNA_glyco"/>
    <property type="match status" value="1"/>
</dbReference>
<gene>
    <name evidence="6" type="ORF">ACFSVN_10545</name>
</gene>
<dbReference type="InterPro" id="IPR036995">
    <property type="entry name" value="MPG_sf"/>
</dbReference>
<dbReference type="InterPro" id="IPR011034">
    <property type="entry name" value="Formyl_transferase-like_C_sf"/>
</dbReference>
<evidence type="ECO:0000256" key="5">
    <source>
        <dbReference type="HAMAP-Rule" id="MF_00527"/>
    </source>
</evidence>
<keyword evidence="7" id="KW-1185">Reference proteome</keyword>
<evidence type="ECO:0000256" key="1">
    <source>
        <dbReference type="ARBA" id="ARBA00009232"/>
    </source>
</evidence>
<reference evidence="7" key="1">
    <citation type="journal article" date="2019" name="Int. J. Syst. Evol. Microbiol.">
        <title>The Global Catalogue of Microorganisms (GCM) 10K type strain sequencing project: providing services to taxonomists for standard genome sequencing and annotation.</title>
        <authorList>
            <consortium name="The Broad Institute Genomics Platform"/>
            <consortium name="The Broad Institute Genome Sequencing Center for Infectious Disease"/>
            <person name="Wu L."/>
            <person name="Ma J."/>
        </authorList>
    </citation>
    <scope>NUCLEOTIDE SEQUENCE [LARGE SCALE GENOMIC DNA]</scope>
    <source>
        <strain evidence="7">KCTC 52042</strain>
    </source>
</reference>
<dbReference type="HAMAP" id="MF_00527">
    <property type="entry name" value="3MGH"/>
    <property type="match status" value="1"/>
</dbReference>
<dbReference type="PANTHER" id="PTHR10429:SF0">
    <property type="entry name" value="DNA-3-METHYLADENINE GLYCOSYLASE"/>
    <property type="match status" value="1"/>
</dbReference>
<evidence type="ECO:0000256" key="4">
    <source>
        <dbReference type="ARBA" id="ARBA00023204"/>
    </source>
</evidence>
<dbReference type="SUPFAM" id="SSF50486">
    <property type="entry name" value="FMT C-terminal domain-like"/>
    <property type="match status" value="1"/>
</dbReference>
<accession>A0ABW5JMB2</accession>
<proteinExistence type="inferred from homology"/>
<name>A0ABW5JMB2_9BACT</name>
<dbReference type="EMBL" id="JBHULI010000024">
    <property type="protein sequence ID" value="MFD2532885.1"/>
    <property type="molecule type" value="Genomic_DNA"/>
</dbReference>
<evidence type="ECO:0000256" key="3">
    <source>
        <dbReference type="ARBA" id="ARBA00022801"/>
    </source>
</evidence>
<evidence type="ECO:0000313" key="7">
    <source>
        <dbReference type="Proteomes" id="UP001597460"/>
    </source>
</evidence>
<evidence type="ECO:0000256" key="2">
    <source>
        <dbReference type="ARBA" id="ARBA00022763"/>
    </source>
</evidence>
<dbReference type="CDD" id="cd00540">
    <property type="entry name" value="AAG"/>
    <property type="match status" value="1"/>
</dbReference>
<dbReference type="RefSeq" id="WP_390302134.1">
    <property type="nucleotide sequence ID" value="NZ_JBHULI010000024.1"/>
</dbReference>